<feature type="transmembrane region" description="Helical" evidence="12">
    <location>
        <begin position="298"/>
        <end position="318"/>
    </location>
</feature>
<dbReference type="GO" id="GO:0006506">
    <property type="term" value="P:GPI anchor biosynthetic process"/>
    <property type="evidence" value="ECO:0007669"/>
    <property type="project" value="UniProtKB-UniPathway"/>
</dbReference>
<dbReference type="InterPro" id="IPR007315">
    <property type="entry name" value="PIG-V/Gpi18"/>
</dbReference>
<dbReference type="GO" id="GO:0000009">
    <property type="term" value="F:alpha-1,6-mannosyltransferase activity"/>
    <property type="evidence" value="ECO:0007669"/>
    <property type="project" value="InterPro"/>
</dbReference>
<feature type="transmembrane region" description="Helical" evidence="12">
    <location>
        <begin position="207"/>
        <end position="231"/>
    </location>
</feature>
<organism evidence="13 14">
    <name type="scientific">Brettanomyces naardenensis</name>
    <name type="common">Yeast</name>
    <dbReference type="NCBI Taxonomy" id="13370"/>
    <lineage>
        <taxon>Eukaryota</taxon>
        <taxon>Fungi</taxon>
        <taxon>Dikarya</taxon>
        <taxon>Ascomycota</taxon>
        <taxon>Saccharomycotina</taxon>
        <taxon>Pichiomycetes</taxon>
        <taxon>Pichiales</taxon>
        <taxon>Pichiaceae</taxon>
        <taxon>Brettanomyces</taxon>
    </lineage>
</organism>
<evidence type="ECO:0000256" key="4">
    <source>
        <dbReference type="ARBA" id="ARBA00013795"/>
    </source>
</evidence>
<evidence type="ECO:0000256" key="11">
    <source>
        <dbReference type="ARBA" id="ARBA00023136"/>
    </source>
</evidence>
<evidence type="ECO:0000256" key="6">
    <source>
        <dbReference type="ARBA" id="ARBA00022676"/>
    </source>
</evidence>
<dbReference type="Proteomes" id="UP000290900">
    <property type="component" value="Unassembled WGS sequence"/>
</dbReference>
<dbReference type="PANTHER" id="PTHR12468:SF2">
    <property type="entry name" value="GPI MANNOSYLTRANSFERASE 2"/>
    <property type="match status" value="1"/>
</dbReference>
<dbReference type="PANTHER" id="PTHR12468">
    <property type="entry name" value="GPI MANNOSYLTRANSFERASE 2"/>
    <property type="match status" value="1"/>
</dbReference>
<evidence type="ECO:0000256" key="3">
    <source>
        <dbReference type="ARBA" id="ARBA00008698"/>
    </source>
</evidence>
<evidence type="ECO:0000313" key="14">
    <source>
        <dbReference type="Proteomes" id="UP000290900"/>
    </source>
</evidence>
<dbReference type="InParanoid" id="A0A448YRM1"/>
<evidence type="ECO:0000256" key="8">
    <source>
        <dbReference type="ARBA" id="ARBA00022692"/>
    </source>
</evidence>
<keyword evidence="11 12" id="KW-0472">Membrane</keyword>
<accession>A0A448YRM1</accession>
<feature type="transmembrane region" description="Helical" evidence="12">
    <location>
        <begin position="55"/>
        <end position="78"/>
    </location>
</feature>
<keyword evidence="10 12" id="KW-1133">Transmembrane helix</keyword>
<evidence type="ECO:0000256" key="5">
    <source>
        <dbReference type="ARBA" id="ARBA00022502"/>
    </source>
</evidence>
<evidence type="ECO:0000256" key="9">
    <source>
        <dbReference type="ARBA" id="ARBA00022824"/>
    </source>
</evidence>
<dbReference type="GO" id="GO:0031501">
    <property type="term" value="C:mannosyltransferase complex"/>
    <property type="evidence" value="ECO:0007669"/>
    <property type="project" value="TreeGrafter"/>
</dbReference>
<dbReference type="STRING" id="13370.A0A448YRM1"/>
<evidence type="ECO:0000256" key="1">
    <source>
        <dbReference type="ARBA" id="ARBA00004477"/>
    </source>
</evidence>
<comment type="similarity">
    <text evidence="3 12">Belongs to the PIGV family.</text>
</comment>
<evidence type="ECO:0000256" key="12">
    <source>
        <dbReference type="RuleBase" id="RU363112"/>
    </source>
</evidence>
<reference evidence="13 14" key="1">
    <citation type="submission" date="2018-12" db="EMBL/GenBank/DDBJ databases">
        <authorList>
            <person name="Tiukova I."/>
            <person name="Dainat J."/>
        </authorList>
    </citation>
    <scope>NUCLEOTIDE SEQUENCE [LARGE SCALE GENOMIC DNA]</scope>
</reference>
<dbReference type="OrthoDB" id="10252502at2759"/>
<comment type="pathway">
    <text evidence="2 12">Glycolipid biosynthesis; glycosylphosphatidylinositol-anchor biosynthesis.</text>
</comment>
<keyword evidence="7 12" id="KW-0808">Transferase</keyword>
<name>A0A448YRM1_BRENA</name>
<sequence length="321" mass="36691">MFHYFFRASTQNIYDTLALSMLVNLCCHLVSCILIFMLTVKVFEGTKNISSNRLHVIATACSLLCIIQPSGIFSTVVCAESISQMLCYLGLYSRVAALKMSLRTSKSVFLYLLSGLLFATAFGFRSNCLLYGILYLYDLYGGLRKAHFSKMFWAILSGLIILSALILSLYVPYAEYCPLRGEWCASSTKSLVSFAQKYYWNVGFLNYFTLGNIPLFIIAFPQLLVILLSLIYFHSFEAIRGEWLVTVVYLFLQIFIMHVQIVNRVSTFLPIHFWFLAFIHSGDNKSVVFLYSQKFARYVILFWTVWIFVQAGLFGSFLPPA</sequence>
<gene>
    <name evidence="13" type="ORF">BRENAR_LOCUS4289</name>
</gene>
<comment type="subcellular location">
    <subcellularLocation>
        <location evidence="1 12">Endoplasmic reticulum membrane</location>
        <topology evidence="1 12">Multi-pass membrane protein</topology>
    </subcellularLocation>
</comment>
<protein>
    <recommendedName>
        <fullName evidence="4 12">GPI mannosyltransferase 2</fullName>
        <ecNumber evidence="12">2.4.1.-</ecNumber>
    </recommendedName>
</protein>
<proteinExistence type="inferred from homology"/>
<dbReference type="EMBL" id="CAACVR010000045">
    <property type="protein sequence ID" value="VEU23559.1"/>
    <property type="molecule type" value="Genomic_DNA"/>
</dbReference>
<keyword evidence="14" id="KW-1185">Reference proteome</keyword>
<feature type="transmembrane region" description="Helical" evidence="12">
    <location>
        <begin position="152"/>
        <end position="173"/>
    </location>
</feature>
<feature type="transmembrane region" description="Helical" evidence="12">
    <location>
        <begin position="243"/>
        <end position="261"/>
    </location>
</feature>
<feature type="transmembrane region" description="Helical" evidence="12">
    <location>
        <begin position="108"/>
        <end position="140"/>
    </location>
</feature>
<keyword evidence="9 12" id="KW-0256">Endoplasmic reticulum</keyword>
<keyword evidence="8 12" id="KW-0812">Transmembrane</keyword>
<keyword evidence="6 12" id="KW-0328">Glycosyltransferase</keyword>
<dbReference type="EC" id="2.4.1.-" evidence="12"/>
<feature type="transmembrane region" description="Helical" evidence="12">
    <location>
        <begin position="21"/>
        <end position="43"/>
    </location>
</feature>
<dbReference type="GO" id="GO:0004376">
    <property type="term" value="F:GPI mannosyltransferase activity"/>
    <property type="evidence" value="ECO:0007669"/>
    <property type="project" value="InterPro"/>
</dbReference>
<evidence type="ECO:0000313" key="13">
    <source>
        <dbReference type="EMBL" id="VEU23559.1"/>
    </source>
</evidence>
<evidence type="ECO:0000256" key="10">
    <source>
        <dbReference type="ARBA" id="ARBA00022989"/>
    </source>
</evidence>
<dbReference type="AlphaFoldDB" id="A0A448YRM1"/>
<comment type="function">
    <text evidence="12">Mannosyltransferase involved in glycosylphosphatidylinositol-anchor biosynthesis.</text>
</comment>
<dbReference type="Pfam" id="PF04188">
    <property type="entry name" value="Mannosyl_trans2"/>
    <property type="match status" value="2"/>
</dbReference>
<dbReference type="UniPathway" id="UPA00196"/>
<evidence type="ECO:0000256" key="2">
    <source>
        <dbReference type="ARBA" id="ARBA00004687"/>
    </source>
</evidence>
<dbReference type="FunCoup" id="A0A448YRM1">
    <property type="interactions" value="289"/>
</dbReference>
<comment type="caution">
    <text evidence="12">Lacks conserved residue(s) required for the propagation of feature annotation.</text>
</comment>
<evidence type="ECO:0000256" key="7">
    <source>
        <dbReference type="ARBA" id="ARBA00022679"/>
    </source>
</evidence>
<keyword evidence="5 12" id="KW-0337">GPI-anchor biosynthesis</keyword>
<dbReference type="GO" id="GO:0005789">
    <property type="term" value="C:endoplasmic reticulum membrane"/>
    <property type="evidence" value="ECO:0007669"/>
    <property type="project" value="UniProtKB-SubCell"/>
</dbReference>